<evidence type="ECO:0000259" key="1">
    <source>
        <dbReference type="Pfam" id="PF14033"/>
    </source>
</evidence>
<dbReference type="Pfam" id="PF14033">
    <property type="entry name" value="DUF4246"/>
    <property type="match status" value="1"/>
</dbReference>
<dbReference type="Proteomes" id="UP000294933">
    <property type="component" value="Unassembled WGS sequence"/>
</dbReference>
<dbReference type="VEuPathDB" id="FungiDB:BD410DRAFT_718922"/>
<evidence type="ECO:0000313" key="2">
    <source>
        <dbReference type="EMBL" id="TDL25005.1"/>
    </source>
</evidence>
<name>A0A4Y7QC49_9AGAM</name>
<dbReference type="PANTHER" id="PTHR33119:SF1">
    <property type="entry name" value="FE2OG DIOXYGENASE DOMAIN-CONTAINING PROTEIN"/>
    <property type="match status" value="1"/>
</dbReference>
<protein>
    <recommendedName>
        <fullName evidence="1">DUF4246 domain-containing protein</fullName>
    </recommendedName>
</protein>
<evidence type="ECO:0000313" key="3">
    <source>
        <dbReference type="Proteomes" id="UP000294933"/>
    </source>
</evidence>
<dbReference type="EMBL" id="ML170165">
    <property type="protein sequence ID" value="TDL25005.1"/>
    <property type="molecule type" value="Genomic_DNA"/>
</dbReference>
<proteinExistence type="predicted"/>
<dbReference type="STRING" id="50990.A0A4Y7QC49"/>
<sequence length="536" mass="61161">MKSPAGYLRPFLDGTGYLYGVGDDPRTLSELAMARLSYELRSIPEWWTSYKKADFKRSKMREASSKRWRLGRLDISYSDVLSVLTFLQIEYVFDELAGYAALRDMSSGAQISCFDRIWEADSLVKTAEHSVLLDSIQFLRDRSHHSWGQPPYDSLLLDPCRYSFVSGRTLTKGPIAQESPDHYIVSKRFTALPTQISVSSEGQQANCLSYINGIDPQLPDVYATFEAILSRFVTMFEHVLTELHRTNPLPHRIKGPYRYCEWDEPDPPEDSGDDEEVDQFLQEFEYWTMNRPVKLPDVPDGGYNGDLPRRVHKVSLAGRNIQVFFKIFDVHLTSGQSAIPASDWAVEGMKNERIVVCALYVCIAENVSANISFRMAVTSPRGFLEGDVGATLRTWGMEDRDPCNQHIGSVTLAAGRSIAFPNIYQHRLSSIRLTDASREGRVTIMWMYLADPDASPTLSTARVPPQQVDWVYRALVDSLDRRLPTELVRRIADSVDSLMTEEEADAYQHEMHAEWIQFQKKNNSKYFSLPFDIWNP</sequence>
<feature type="domain" description="DUF4246" evidence="1">
    <location>
        <begin position="89"/>
        <end position="471"/>
    </location>
</feature>
<gene>
    <name evidence="2" type="ORF">BD410DRAFT_718922</name>
</gene>
<accession>A0A4Y7QC49</accession>
<reference evidence="2 3" key="1">
    <citation type="submission" date="2018-06" db="EMBL/GenBank/DDBJ databases">
        <title>A transcriptomic atlas of mushroom development highlights an independent origin of complex multicellularity.</title>
        <authorList>
            <consortium name="DOE Joint Genome Institute"/>
            <person name="Krizsan K."/>
            <person name="Almasi E."/>
            <person name="Merenyi Z."/>
            <person name="Sahu N."/>
            <person name="Viragh M."/>
            <person name="Koszo T."/>
            <person name="Mondo S."/>
            <person name="Kiss B."/>
            <person name="Balint B."/>
            <person name="Kues U."/>
            <person name="Barry K."/>
            <person name="Hegedus J.C."/>
            <person name="Henrissat B."/>
            <person name="Johnson J."/>
            <person name="Lipzen A."/>
            <person name="Ohm R."/>
            <person name="Nagy I."/>
            <person name="Pangilinan J."/>
            <person name="Yan J."/>
            <person name="Xiong Y."/>
            <person name="Grigoriev I.V."/>
            <person name="Hibbett D.S."/>
            <person name="Nagy L.G."/>
        </authorList>
    </citation>
    <scope>NUCLEOTIDE SEQUENCE [LARGE SCALE GENOMIC DNA]</scope>
    <source>
        <strain evidence="2 3">SZMC22713</strain>
    </source>
</reference>
<dbReference type="AlphaFoldDB" id="A0A4Y7QC49"/>
<dbReference type="OrthoDB" id="415532at2759"/>
<organism evidence="2 3">
    <name type="scientific">Rickenella mellea</name>
    <dbReference type="NCBI Taxonomy" id="50990"/>
    <lineage>
        <taxon>Eukaryota</taxon>
        <taxon>Fungi</taxon>
        <taxon>Dikarya</taxon>
        <taxon>Basidiomycota</taxon>
        <taxon>Agaricomycotina</taxon>
        <taxon>Agaricomycetes</taxon>
        <taxon>Hymenochaetales</taxon>
        <taxon>Rickenellaceae</taxon>
        <taxon>Rickenella</taxon>
    </lineage>
</organism>
<dbReference type="InterPro" id="IPR025340">
    <property type="entry name" value="DUF4246"/>
</dbReference>
<keyword evidence="3" id="KW-1185">Reference proteome</keyword>
<dbReference type="PANTHER" id="PTHR33119">
    <property type="entry name" value="IFI3P"/>
    <property type="match status" value="1"/>
</dbReference>
<dbReference type="InterPro" id="IPR049192">
    <property type="entry name" value="DUF4246_C"/>
</dbReference>